<dbReference type="FunCoup" id="F2U5E2">
    <property type="interactions" value="51"/>
</dbReference>
<accession>F2U5E2</accession>
<feature type="compositionally biased region" description="Basic residues" evidence="1">
    <location>
        <begin position="83"/>
        <end position="106"/>
    </location>
</feature>
<dbReference type="Pfam" id="PF12937">
    <property type="entry name" value="F-box-like"/>
    <property type="match status" value="1"/>
</dbReference>
<feature type="compositionally biased region" description="Low complexity" evidence="1">
    <location>
        <begin position="46"/>
        <end position="82"/>
    </location>
</feature>
<evidence type="ECO:0000256" key="1">
    <source>
        <dbReference type="SAM" id="MobiDB-lite"/>
    </source>
</evidence>
<dbReference type="InterPro" id="IPR001810">
    <property type="entry name" value="F-box_dom"/>
</dbReference>
<evidence type="ECO:0000259" key="2">
    <source>
        <dbReference type="PROSITE" id="PS50181"/>
    </source>
</evidence>
<dbReference type="PANTHER" id="PTHR13318:SF105">
    <property type="entry name" value="F-BOX_LRR-REPEAT PROTEIN 3"/>
    <property type="match status" value="1"/>
</dbReference>
<dbReference type="AlphaFoldDB" id="F2U5E2"/>
<dbReference type="STRING" id="946362.F2U5E2"/>
<organism evidence="4">
    <name type="scientific">Salpingoeca rosetta (strain ATCC 50818 / BSB-021)</name>
    <dbReference type="NCBI Taxonomy" id="946362"/>
    <lineage>
        <taxon>Eukaryota</taxon>
        <taxon>Choanoflagellata</taxon>
        <taxon>Craspedida</taxon>
        <taxon>Salpingoecidae</taxon>
        <taxon>Salpingoeca</taxon>
    </lineage>
</organism>
<dbReference type="InParanoid" id="F2U5E2"/>
<feature type="domain" description="F-box" evidence="2">
    <location>
        <begin position="393"/>
        <end position="439"/>
    </location>
</feature>
<name>F2U5E2_SALR5</name>
<proteinExistence type="predicted"/>
<dbReference type="EMBL" id="GL832962">
    <property type="protein sequence ID" value="EGD83158.1"/>
    <property type="molecule type" value="Genomic_DNA"/>
</dbReference>
<dbReference type="InterPro" id="IPR013665">
    <property type="entry name" value="Sfi1_dom"/>
</dbReference>
<dbReference type="Gene3D" id="1.20.1280.50">
    <property type="match status" value="1"/>
</dbReference>
<dbReference type="PANTHER" id="PTHR13318">
    <property type="entry name" value="PARTNER OF PAIRED, ISOFORM B-RELATED"/>
    <property type="match status" value="1"/>
</dbReference>
<dbReference type="OMA" id="VINDCPR"/>
<reference evidence="3" key="1">
    <citation type="submission" date="2009-08" db="EMBL/GenBank/DDBJ databases">
        <title>Annotation of Salpingoeca rosetta.</title>
        <authorList>
            <consortium name="The Broad Institute Genome Sequencing Platform"/>
            <person name="Russ C."/>
            <person name="Cuomo C."/>
            <person name="Burger G."/>
            <person name="Gray M.W."/>
            <person name="Holland P.W.H."/>
            <person name="King N."/>
            <person name="Lang F.B.F."/>
            <person name="Roger A.J."/>
            <person name="Ruiz-Trillo I."/>
            <person name="Young S.K."/>
            <person name="Zeng Q."/>
            <person name="Gargeya S."/>
            <person name="Alvarado L."/>
            <person name="Berlin A."/>
            <person name="Chapman S.B."/>
            <person name="Chen Z."/>
            <person name="Freedman E."/>
            <person name="Gellesch M."/>
            <person name="Goldberg J."/>
            <person name="Griggs A."/>
            <person name="Gujja S."/>
            <person name="Heilman E."/>
            <person name="Heiman D."/>
            <person name="Howarth C."/>
            <person name="Mehta T."/>
            <person name="Neiman D."/>
            <person name="Pearson M."/>
            <person name="Roberts A."/>
            <person name="Saif S."/>
            <person name="Shea T."/>
            <person name="Shenoy N."/>
            <person name="Sisk P."/>
            <person name="Stolte C."/>
            <person name="Sykes S."/>
            <person name="White J."/>
            <person name="Yandava C."/>
            <person name="Haas B."/>
            <person name="Nusbaum C."/>
            <person name="Birren B."/>
        </authorList>
    </citation>
    <scope>NUCLEOTIDE SEQUENCE [LARGE SCALE GENOMIC DNA]</scope>
    <source>
        <strain evidence="3">ATCC 50818</strain>
    </source>
</reference>
<dbReference type="InterPro" id="IPR032675">
    <property type="entry name" value="LRR_dom_sf"/>
</dbReference>
<dbReference type="eggNOG" id="KOG1947">
    <property type="taxonomic scope" value="Eukaryota"/>
</dbReference>
<dbReference type="GeneID" id="16076102"/>
<feature type="region of interest" description="Disordered" evidence="1">
    <location>
        <begin position="46"/>
        <end position="117"/>
    </location>
</feature>
<dbReference type="InterPro" id="IPR001611">
    <property type="entry name" value="Leu-rich_rpt"/>
</dbReference>
<dbReference type="Proteomes" id="UP000007799">
    <property type="component" value="Unassembled WGS sequence"/>
</dbReference>
<dbReference type="Gene3D" id="3.80.10.10">
    <property type="entry name" value="Ribonuclease Inhibitor"/>
    <property type="match status" value="4"/>
</dbReference>
<dbReference type="GO" id="GO:0031146">
    <property type="term" value="P:SCF-dependent proteasomal ubiquitin-dependent protein catabolic process"/>
    <property type="evidence" value="ECO:0007669"/>
    <property type="project" value="TreeGrafter"/>
</dbReference>
<dbReference type="RefSeq" id="XP_004995522.1">
    <property type="nucleotide sequence ID" value="XM_004995465.1"/>
</dbReference>
<dbReference type="SMART" id="SM00367">
    <property type="entry name" value="LRR_CC"/>
    <property type="match status" value="15"/>
</dbReference>
<dbReference type="PROSITE" id="PS50181">
    <property type="entry name" value="FBOX"/>
    <property type="match status" value="1"/>
</dbReference>
<dbReference type="Pfam" id="PF25372">
    <property type="entry name" value="DUF7885"/>
    <property type="match status" value="2"/>
</dbReference>
<gene>
    <name evidence="3" type="ORF">PTSG_03789</name>
</gene>
<dbReference type="SUPFAM" id="SSF52047">
    <property type="entry name" value="RNI-like"/>
    <property type="match status" value="2"/>
</dbReference>
<sequence>MDNSSRQAQQHSSGAVAVHDVRHMVGQAVERAAEQLASLSVAAPASTTSTTSTTNNSHSHITSAGYQGSPLSSSSALPQSHSHSPHRPHQPRQVHHRHRSHPHHHQQQLPRQSAPAALSPLAPAKQLLEGRSLAARARRKRELHTPKRQQHNYSTAHLISGADTHQEDINMKEALMDAERQQRERQGEMKKYFVTHNLFTKFEAMVTCIAVDRPENHKQQLLAMLRRLRDFDGVVTWDMFVPPHKRPPHRPLPYWMTRGDEDDDRPTPEMYQKAYAFNTKRILGPVVKSWVEWYKMRLRLKAELYRRLDMALEHYHRSLLKRYIKPWVQFKNDMQEKRRQVITRMRGRRKDNLVRVVFSAWREYAAQSKLASQYFKNISKTQEQPRDTLAQETDHFSALPYDIRVKILSHVGILDRMRCAMVCRTWREVAQDASLWGSVLFSELGASCSDEAVSQIVDKYKTFICKVNMRGCSSVTNVGFSQLGQCHNLQDLNLSDCCILRDAAIKAIVEGCPALIYLNLACCGITDLSLKYLSKHCVNLSYLSLACCENITDAGCMYLTEGSGCQSLFWLDLSCCPQLGDVGLASIGAKCTNLSTVLLNDLSRMTDAGLGDLVQSCPYITQLSLRACPQVTDEGLTMIGKHCTCLSHIELTANARVTSEGITGLCLRTKLSHVVINDCPRVRDGATVGLAQQHLSYLDLSECAGLTDSALKTIAQSGPARSSLQVVKLSSLPRITDTGIRHFGRGVANAYHLDLSYCTNVTDGSLGVLITHTGRLSELNLAGCDNVGDGTLQALQASDITTLEWLDLTECTALTDQGLEALAFSSPLLRHLCLAGCTSISDDAFKELAYGCQRLEWLSIAYCDQLTDRSLQLIGTGCKKLRTLHLFGLPNITNSAFEHVLSTCKSLRTVSVSSSSQISRSVIARARVSYPHLRIHYDMDEPMFDSQMPLRTFYAPEILEEFE</sequence>
<dbReference type="InterPro" id="IPR057207">
    <property type="entry name" value="FBXL15_LRR"/>
</dbReference>
<keyword evidence="4" id="KW-1185">Reference proteome</keyword>
<evidence type="ECO:0000313" key="4">
    <source>
        <dbReference type="Proteomes" id="UP000007799"/>
    </source>
</evidence>
<dbReference type="OrthoDB" id="61560at2759"/>
<dbReference type="GO" id="GO:0019005">
    <property type="term" value="C:SCF ubiquitin ligase complex"/>
    <property type="evidence" value="ECO:0007669"/>
    <property type="project" value="TreeGrafter"/>
</dbReference>
<dbReference type="Pfam" id="PF13516">
    <property type="entry name" value="LRR_6"/>
    <property type="match status" value="1"/>
</dbReference>
<evidence type="ECO:0000313" key="3">
    <source>
        <dbReference type="EMBL" id="EGD83158.1"/>
    </source>
</evidence>
<protein>
    <recommendedName>
        <fullName evidence="2">F-box domain-containing protein</fullName>
    </recommendedName>
</protein>
<dbReference type="SMART" id="SM00256">
    <property type="entry name" value="FBOX"/>
    <property type="match status" value="1"/>
</dbReference>
<dbReference type="Pfam" id="PF08457">
    <property type="entry name" value="Sfi1"/>
    <property type="match status" value="1"/>
</dbReference>
<dbReference type="KEGG" id="sre:PTSG_03789"/>
<feature type="compositionally biased region" description="Low complexity" evidence="1">
    <location>
        <begin position="107"/>
        <end position="117"/>
    </location>
</feature>
<dbReference type="InterPro" id="IPR006553">
    <property type="entry name" value="Leu-rich_rpt_Cys-con_subtyp"/>
</dbReference>